<evidence type="ECO:0000256" key="1">
    <source>
        <dbReference type="PROSITE-ProRule" id="PRU00169"/>
    </source>
</evidence>
<dbReference type="STRING" id="192903.SAMN04488513_103239"/>
<dbReference type="Gene3D" id="3.40.50.2300">
    <property type="match status" value="1"/>
</dbReference>
<keyword evidence="1" id="KW-0597">Phosphoprotein</keyword>
<dbReference type="OrthoDB" id="673128at2"/>
<dbReference type="PANTHER" id="PTHR44520:SF2">
    <property type="entry name" value="RESPONSE REGULATOR RCP1"/>
    <property type="match status" value="1"/>
</dbReference>
<reference evidence="4" key="1">
    <citation type="submission" date="2016-11" db="EMBL/GenBank/DDBJ databases">
        <authorList>
            <person name="Varghese N."/>
            <person name="Submissions S."/>
        </authorList>
    </citation>
    <scope>NUCLEOTIDE SEQUENCE [LARGE SCALE GENOMIC DNA]</scope>
    <source>
        <strain evidence="4">DSM 19858</strain>
    </source>
</reference>
<dbReference type="PANTHER" id="PTHR44520">
    <property type="entry name" value="RESPONSE REGULATOR RCP1-RELATED"/>
    <property type="match status" value="1"/>
</dbReference>
<name>A0A1M6HYB2_9FLAO</name>
<dbReference type="SUPFAM" id="SSF52172">
    <property type="entry name" value="CheY-like"/>
    <property type="match status" value="1"/>
</dbReference>
<evidence type="ECO:0000313" key="3">
    <source>
        <dbReference type="EMBL" id="SHJ27148.1"/>
    </source>
</evidence>
<gene>
    <name evidence="3" type="ORF">SAMN04488513_103239</name>
</gene>
<dbReference type="InterPro" id="IPR001789">
    <property type="entry name" value="Sig_transdc_resp-reg_receiver"/>
</dbReference>
<organism evidence="3 4">
    <name type="scientific">Pseudozobellia thermophila</name>
    <dbReference type="NCBI Taxonomy" id="192903"/>
    <lineage>
        <taxon>Bacteria</taxon>
        <taxon>Pseudomonadati</taxon>
        <taxon>Bacteroidota</taxon>
        <taxon>Flavobacteriia</taxon>
        <taxon>Flavobacteriales</taxon>
        <taxon>Flavobacteriaceae</taxon>
        <taxon>Pseudozobellia</taxon>
    </lineage>
</organism>
<evidence type="ECO:0000259" key="2">
    <source>
        <dbReference type="PROSITE" id="PS50110"/>
    </source>
</evidence>
<keyword evidence="4" id="KW-1185">Reference proteome</keyword>
<dbReference type="Pfam" id="PF00072">
    <property type="entry name" value="Response_reg"/>
    <property type="match status" value="1"/>
</dbReference>
<dbReference type="InterPro" id="IPR011006">
    <property type="entry name" value="CheY-like_superfamily"/>
</dbReference>
<sequence length="136" mass="15735">MKKASILLVDDDEIYLYLTERLIDGISDNLTVKSFTDGEQALNYIGECIKEQVEMPGVILLDVNMPFLDGWGFLKEFRKLKGKITDKVHIYLVTSSERERDKERAKEFEELTGYVVKPVSEDKLVEILTAVYESHW</sequence>
<dbReference type="GO" id="GO:0000160">
    <property type="term" value="P:phosphorelay signal transduction system"/>
    <property type="evidence" value="ECO:0007669"/>
    <property type="project" value="InterPro"/>
</dbReference>
<dbReference type="Proteomes" id="UP000184543">
    <property type="component" value="Unassembled WGS sequence"/>
</dbReference>
<dbReference type="RefSeq" id="WP_072993500.1">
    <property type="nucleotide sequence ID" value="NZ_FQYU01000003.1"/>
</dbReference>
<dbReference type="AlphaFoldDB" id="A0A1M6HYB2"/>
<evidence type="ECO:0000313" key="4">
    <source>
        <dbReference type="Proteomes" id="UP000184543"/>
    </source>
</evidence>
<proteinExistence type="predicted"/>
<accession>A0A1M6HYB2</accession>
<dbReference type="PROSITE" id="PS50110">
    <property type="entry name" value="RESPONSE_REGULATORY"/>
    <property type="match status" value="1"/>
</dbReference>
<protein>
    <submittedName>
        <fullName evidence="3">CheY chemotaxis protein or a CheY-like REC (Receiver) domain</fullName>
    </submittedName>
</protein>
<dbReference type="EMBL" id="FQYU01000003">
    <property type="protein sequence ID" value="SHJ27148.1"/>
    <property type="molecule type" value="Genomic_DNA"/>
</dbReference>
<feature type="domain" description="Response regulatory" evidence="2">
    <location>
        <begin position="5"/>
        <end position="132"/>
    </location>
</feature>
<dbReference type="InterPro" id="IPR052893">
    <property type="entry name" value="TCS_response_regulator"/>
</dbReference>
<feature type="modified residue" description="4-aspartylphosphate" evidence="1">
    <location>
        <position position="62"/>
    </location>
</feature>
<dbReference type="SMART" id="SM00448">
    <property type="entry name" value="REC"/>
    <property type="match status" value="1"/>
</dbReference>